<dbReference type="WBParaSite" id="RSKR_0000628200.1">
    <property type="protein sequence ID" value="RSKR_0000628200.1"/>
    <property type="gene ID" value="RSKR_0000628200"/>
</dbReference>
<name>A0AC35U1H3_9BILA</name>
<sequence>MLKVSISLFIIVAVLSLTTEGWKKPLVQDEVGDLDLLAPKSDSNVDDYDNFNSKPLANKNINALKAVHFTTIRSTMATRPALRTTTQMTLLNPGISNSRMPQSNNIIIPPRPMPRAGKFYEHYPYNWLPRAYQLRPDLHYVYPKEYQRITYAYPYDQLPYSLMTWHQKAQQQTAEYNQYYNQYYGQQYGSSGSSSNQLSNEPRQTGTPKFHDNFENEDFNKLAAEAAAEKEGGDKKEETKATAKPSEALEEFLKKYRQV</sequence>
<evidence type="ECO:0000313" key="1">
    <source>
        <dbReference type="Proteomes" id="UP000095286"/>
    </source>
</evidence>
<organism evidence="1 2">
    <name type="scientific">Rhabditophanes sp. KR3021</name>
    <dbReference type="NCBI Taxonomy" id="114890"/>
    <lineage>
        <taxon>Eukaryota</taxon>
        <taxon>Metazoa</taxon>
        <taxon>Ecdysozoa</taxon>
        <taxon>Nematoda</taxon>
        <taxon>Chromadorea</taxon>
        <taxon>Rhabditida</taxon>
        <taxon>Tylenchina</taxon>
        <taxon>Panagrolaimomorpha</taxon>
        <taxon>Strongyloidoidea</taxon>
        <taxon>Alloionematidae</taxon>
        <taxon>Rhabditophanes</taxon>
    </lineage>
</organism>
<accession>A0AC35U1H3</accession>
<proteinExistence type="predicted"/>
<protein>
    <submittedName>
        <fullName evidence="2">Uncharacterized protein</fullName>
    </submittedName>
</protein>
<evidence type="ECO:0000313" key="2">
    <source>
        <dbReference type="WBParaSite" id="RSKR_0000628200.1"/>
    </source>
</evidence>
<reference evidence="2" key="1">
    <citation type="submission" date="2016-11" db="UniProtKB">
        <authorList>
            <consortium name="WormBaseParasite"/>
        </authorList>
    </citation>
    <scope>IDENTIFICATION</scope>
    <source>
        <strain evidence="2">KR3021</strain>
    </source>
</reference>
<dbReference type="Proteomes" id="UP000095286">
    <property type="component" value="Unplaced"/>
</dbReference>